<protein>
    <submittedName>
        <fullName evidence="2">Uncharacterized protein</fullName>
    </submittedName>
</protein>
<dbReference type="EMBL" id="CABFMQ020000131">
    <property type="protein sequence ID" value="VTZ52257.1"/>
    <property type="molecule type" value="Genomic_DNA"/>
</dbReference>
<comment type="caution">
    <text evidence="2">The sequence shown here is derived from an EMBL/GenBank/DDBJ whole genome shotgun (WGS) entry which is preliminary data.</text>
</comment>
<evidence type="ECO:0000256" key="1">
    <source>
        <dbReference type="SAM" id="MobiDB-lite"/>
    </source>
</evidence>
<proteinExistence type="predicted"/>
<dbReference type="AlphaFoldDB" id="A0A8B6MB43"/>
<feature type="compositionally biased region" description="Basic and acidic residues" evidence="1">
    <location>
        <begin position="42"/>
        <end position="51"/>
    </location>
</feature>
<organism evidence="2 3">
    <name type="scientific">Methylocella tundrae</name>
    <dbReference type="NCBI Taxonomy" id="227605"/>
    <lineage>
        <taxon>Bacteria</taxon>
        <taxon>Pseudomonadati</taxon>
        <taxon>Pseudomonadota</taxon>
        <taxon>Alphaproteobacteria</taxon>
        <taxon>Hyphomicrobiales</taxon>
        <taxon>Beijerinckiaceae</taxon>
        <taxon>Methylocella</taxon>
    </lineage>
</organism>
<reference evidence="2 3" key="1">
    <citation type="submission" date="2019-05" db="EMBL/GenBank/DDBJ databases">
        <authorList>
            <person name="Farhan Ul Haque M."/>
        </authorList>
    </citation>
    <scope>NUCLEOTIDE SEQUENCE [LARGE SCALE GENOMIC DNA]</scope>
    <source>
        <strain evidence="2">2</strain>
    </source>
</reference>
<accession>A0A8B6MB43</accession>
<evidence type="ECO:0000313" key="3">
    <source>
        <dbReference type="Proteomes" id="UP000485880"/>
    </source>
</evidence>
<keyword evidence="3" id="KW-1185">Reference proteome</keyword>
<feature type="region of interest" description="Disordered" evidence="1">
    <location>
        <begin position="33"/>
        <end position="63"/>
    </location>
</feature>
<gene>
    <name evidence="2" type="ORF">MPC4_70145</name>
</gene>
<sequence>MALGMSGALFMFYFSFALGNLRIPASSADALSGAPAAAQGRGPRDDAHETRLNQSAMTGIVTL</sequence>
<dbReference type="Proteomes" id="UP000485880">
    <property type="component" value="Unassembled WGS sequence"/>
</dbReference>
<name>A0A8B6MB43_METTU</name>
<evidence type="ECO:0000313" key="2">
    <source>
        <dbReference type="EMBL" id="VTZ52257.1"/>
    </source>
</evidence>